<dbReference type="Proteomes" id="UP000272025">
    <property type="component" value="Unassembled WGS sequence"/>
</dbReference>
<evidence type="ECO:0000256" key="7">
    <source>
        <dbReference type="PIRNR" id="PIRNR031032"/>
    </source>
</evidence>
<keyword evidence="6 7" id="KW-0472">Membrane</keyword>
<accession>A0A3N2Q8P8</accession>
<dbReference type="PANTHER" id="PTHR31204">
    <property type="entry name" value="SIGMA INTRACELLULAR RECEPTOR 2"/>
    <property type="match status" value="1"/>
</dbReference>
<evidence type="ECO:0000256" key="4">
    <source>
        <dbReference type="ARBA" id="ARBA00022824"/>
    </source>
</evidence>
<dbReference type="PROSITE" id="PS51751">
    <property type="entry name" value="EXPERA"/>
    <property type="match status" value="1"/>
</dbReference>
<keyword evidence="4 7" id="KW-0256">Endoplasmic reticulum</keyword>
<dbReference type="AlphaFoldDB" id="A0A3N2Q8P8"/>
<dbReference type="InterPro" id="IPR051987">
    <property type="entry name" value="Sigma-2_receptor-like"/>
</dbReference>
<feature type="transmembrane region" description="Helical" evidence="7">
    <location>
        <begin position="77"/>
        <end position="99"/>
    </location>
</feature>
<dbReference type="Pfam" id="PF05241">
    <property type="entry name" value="EBP"/>
    <property type="match status" value="1"/>
</dbReference>
<dbReference type="STRING" id="1314773.A0A3N2Q8P8"/>
<name>A0A3N2Q8P8_SODAK</name>
<protein>
    <recommendedName>
        <fullName evidence="7">Efficient mitochondria targeting-associated protein 19</fullName>
    </recommendedName>
</protein>
<evidence type="ECO:0000259" key="8">
    <source>
        <dbReference type="PROSITE" id="PS51751"/>
    </source>
</evidence>
<dbReference type="EMBL" id="ML119051">
    <property type="protein sequence ID" value="ROT43067.1"/>
    <property type="molecule type" value="Genomic_DNA"/>
</dbReference>
<keyword evidence="3 7" id="KW-0812">Transmembrane</keyword>
<comment type="subcellular location">
    <subcellularLocation>
        <location evidence="1">Endoplasmic reticulum membrane</location>
        <topology evidence="1">Multi-pass membrane protein</topology>
    </subcellularLocation>
</comment>
<gene>
    <name evidence="9" type="ORF">SODALDRAFT_347883</name>
</gene>
<keyword evidence="5 7" id="KW-1133">Transmembrane helix</keyword>
<evidence type="ECO:0000256" key="3">
    <source>
        <dbReference type="ARBA" id="ARBA00022692"/>
    </source>
</evidence>
<sequence>MTISGASPKQGRDYIYLAIFSIQLCAILLVDLPPLYPSHLWEPEASPLHILLGLRGLYAKWTNDPYFVTPHAELPPWFRLFTFIEAGFQLPMVLWMFRVFEDARRGTTPRFELACVVFGVQVALTTLVCVWDVAFWDPIVYSVRDKTMFVFAIYGPWVVIPGVLALDMGKRLLARIEEGEKYKAASEEKKSQ</sequence>
<reference evidence="9 10" key="1">
    <citation type="journal article" date="2018" name="Mol. Ecol.">
        <title>The obligate alkalophilic soda-lake fungus Sodiomyces alkalinus has shifted to a protein diet.</title>
        <authorList>
            <person name="Grum-Grzhimaylo A.A."/>
            <person name="Falkoski D.L."/>
            <person name="van den Heuvel J."/>
            <person name="Valero-Jimenez C.A."/>
            <person name="Min B."/>
            <person name="Choi I.G."/>
            <person name="Lipzen A."/>
            <person name="Daum C.G."/>
            <person name="Aanen D.K."/>
            <person name="Tsang A."/>
            <person name="Henrissat B."/>
            <person name="Bilanenko E.N."/>
            <person name="de Vries R.P."/>
            <person name="van Kan J.A.L."/>
            <person name="Grigoriev I.V."/>
            <person name="Debets A.J.M."/>
        </authorList>
    </citation>
    <scope>NUCLEOTIDE SEQUENCE [LARGE SCALE GENOMIC DNA]</scope>
    <source>
        <strain evidence="9 10">F11</strain>
    </source>
</reference>
<dbReference type="GeneID" id="39581806"/>
<proteinExistence type="inferred from homology"/>
<keyword evidence="10" id="KW-1185">Reference proteome</keyword>
<evidence type="ECO:0000313" key="9">
    <source>
        <dbReference type="EMBL" id="ROT43067.1"/>
    </source>
</evidence>
<dbReference type="InterPro" id="IPR016964">
    <property type="entry name" value="Sigma2_recept"/>
</dbReference>
<dbReference type="PANTHER" id="PTHR31204:SF1">
    <property type="entry name" value="SIGMA INTRACELLULAR RECEPTOR 2"/>
    <property type="match status" value="1"/>
</dbReference>
<dbReference type="PIRSF" id="PIRSF031032">
    <property type="entry name" value="TMP_97_prd"/>
    <property type="match status" value="1"/>
</dbReference>
<organism evidence="9 10">
    <name type="scientific">Sodiomyces alkalinus (strain CBS 110278 / VKM F-3762 / F11)</name>
    <name type="common">Alkaliphilic filamentous fungus</name>
    <dbReference type="NCBI Taxonomy" id="1314773"/>
    <lineage>
        <taxon>Eukaryota</taxon>
        <taxon>Fungi</taxon>
        <taxon>Dikarya</taxon>
        <taxon>Ascomycota</taxon>
        <taxon>Pezizomycotina</taxon>
        <taxon>Sordariomycetes</taxon>
        <taxon>Hypocreomycetidae</taxon>
        <taxon>Glomerellales</taxon>
        <taxon>Plectosphaerellaceae</taxon>
        <taxon>Sodiomyces</taxon>
    </lineage>
</organism>
<evidence type="ECO:0000256" key="5">
    <source>
        <dbReference type="ARBA" id="ARBA00022989"/>
    </source>
</evidence>
<dbReference type="RefSeq" id="XP_028470873.1">
    <property type="nucleotide sequence ID" value="XM_028613328.1"/>
</dbReference>
<feature type="domain" description="EXPERA" evidence="8">
    <location>
        <begin position="12"/>
        <end position="165"/>
    </location>
</feature>
<feature type="transmembrane region" description="Helical" evidence="7">
    <location>
        <begin position="14"/>
        <end position="36"/>
    </location>
</feature>
<evidence type="ECO:0000256" key="2">
    <source>
        <dbReference type="ARBA" id="ARBA00009096"/>
    </source>
</evidence>
<evidence type="ECO:0000256" key="1">
    <source>
        <dbReference type="ARBA" id="ARBA00004477"/>
    </source>
</evidence>
<evidence type="ECO:0000256" key="6">
    <source>
        <dbReference type="ARBA" id="ARBA00023136"/>
    </source>
</evidence>
<dbReference type="GO" id="GO:0005789">
    <property type="term" value="C:endoplasmic reticulum membrane"/>
    <property type="evidence" value="ECO:0007669"/>
    <property type="project" value="UniProtKB-SubCell"/>
</dbReference>
<dbReference type="OrthoDB" id="433124at2759"/>
<dbReference type="InterPro" id="IPR033118">
    <property type="entry name" value="EXPERA"/>
</dbReference>
<comment type="similarity">
    <text evidence="2">Belongs to the TMEM97/sigma-2 receptor family.</text>
</comment>
<feature type="transmembrane region" description="Helical" evidence="7">
    <location>
        <begin position="111"/>
        <end position="136"/>
    </location>
</feature>
<feature type="transmembrane region" description="Helical" evidence="7">
    <location>
        <begin position="148"/>
        <end position="166"/>
    </location>
</feature>
<evidence type="ECO:0000313" key="10">
    <source>
        <dbReference type="Proteomes" id="UP000272025"/>
    </source>
</evidence>